<feature type="transmembrane region" description="Helical" evidence="1">
    <location>
        <begin position="141"/>
        <end position="162"/>
    </location>
</feature>
<dbReference type="AlphaFoldDB" id="A0A498JK02"/>
<name>A0A498JK02_MALDO</name>
<protein>
    <submittedName>
        <fullName evidence="2">Uncharacterized protein</fullName>
    </submittedName>
</protein>
<comment type="caution">
    <text evidence="2">The sequence shown here is derived from an EMBL/GenBank/DDBJ whole genome shotgun (WGS) entry which is preliminary data.</text>
</comment>
<keyword evidence="3" id="KW-1185">Reference proteome</keyword>
<evidence type="ECO:0000313" key="2">
    <source>
        <dbReference type="EMBL" id="RXH95237.1"/>
    </source>
</evidence>
<accession>A0A498JK02</accession>
<evidence type="ECO:0000256" key="1">
    <source>
        <dbReference type="SAM" id="Phobius"/>
    </source>
</evidence>
<keyword evidence="1" id="KW-1133">Transmembrane helix</keyword>
<dbReference type="Proteomes" id="UP000290289">
    <property type="component" value="Chromosome 7"/>
</dbReference>
<reference evidence="2 3" key="1">
    <citation type="submission" date="2018-10" db="EMBL/GenBank/DDBJ databases">
        <title>A high-quality apple genome assembly.</title>
        <authorList>
            <person name="Hu J."/>
        </authorList>
    </citation>
    <scope>NUCLEOTIDE SEQUENCE [LARGE SCALE GENOMIC DNA]</scope>
    <source>
        <strain evidence="3">cv. HFTH1</strain>
        <tissue evidence="2">Young leaf</tissue>
    </source>
</reference>
<keyword evidence="1" id="KW-0472">Membrane</keyword>
<evidence type="ECO:0000313" key="3">
    <source>
        <dbReference type="Proteomes" id="UP000290289"/>
    </source>
</evidence>
<sequence length="201" mass="22979">MGLLFFPAPTMVPFPAKEWWSNPPSTGGVDGVLSPGCLPMSHGNLIWSLWAMIWGFELKIFQNFESNSKFCRSHLTTCLLLFSCFFAVKDNYMLSPLQRSAWSSTFRCHLCAWYQLRTRNVAFGIGVVSLDLKIWHFFPNIMTMMGLSCAPCCGVFTDLAAYAACEDLFRIFRFFVWSLLGLYNWALAFRRLLKVDSSSKE</sequence>
<proteinExistence type="predicted"/>
<feature type="transmembrane region" description="Helical" evidence="1">
    <location>
        <begin position="174"/>
        <end position="193"/>
    </location>
</feature>
<dbReference type="EMBL" id="RDQH01000333">
    <property type="protein sequence ID" value="RXH95237.1"/>
    <property type="molecule type" value="Genomic_DNA"/>
</dbReference>
<organism evidence="2 3">
    <name type="scientific">Malus domestica</name>
    <name type="common">Apple</name>
    <name type="synonym">Pyrus malus</name>
    <dbReference type="NCBI Taxonomy" id="3750"/>
    <lineage>
        <taxon>Eukaryota</taxon>
        <taxon>Viridiplantae</taxon>
        <taxon>Streptophyta</taxon>
        <taxon>Embryophyta</taxon>
        <taxon>Tracheophyta</taxon>
        <taxon>Spermatophyta</taxon>
        <taxon>Magnoliopsida</taxon>
        <taxon>eudicotyledons</taxon>
        <taxon>Gunneridae</taxon>
        <taxon>Pentapetalae</taxon>
        <taxon>rosids</taxon>
        <taxon>fabids</taxon>
        <taxon>Rosales</taxon>
        <taxon>Rosaceae</taxon>
        <taxon>Amygdaloideae</taxon>
        <taxon>Maleae</taxon>
        <taxon>Malus</taxon>
    </lineage>
</organism>
<gene>
    <name evidence="2" type="ORF">DVH24_024921</name>
</gene>
<keyword evidence="1" id="KW-0812">Transmembrane</keyword>